<dbReference type="Proteomes" id="UP000559182">
    <property type="component" value="Unassembled WGS sequence"/>
</dbReference>
<feature type="region of interest" description="Disordered" evidence="1">
    <location>
        <begin position="86"/>
        <end position="112"/>
    </location>
</feature>
<accession>A0A839N459</accession>
<comment type="caution">
    <text evidence="2">The sequence shown here is derived from an EMBL/GenBank/DDBJ whole genome shotgun (WGS) entry which is preliminary data.</text>
</comment>
<name>A0A839N459_9MICO</name>
<dbReference type="EMBL" id="JACHVQ010000001">
    <property type="protein sequence ID" value="MBB2890753.1"/>
    <property type="molecule type" value="Genomic_DNA"/>
</dbReference>
<dbReference type="Gene3D" id="3.40.50.300">
    <property type="entry name" value="P-loop containing nucleotide triphosphate hydrolases"/>
    <property type="match status" value="1"/>
</dbReference>
<feature type="compositionally biased region" description="Basic residues" evidence="1">
    <location>
        <begin position="86"/>
        <end position="97"/>
    </location>
</feature>
<evidence type="ECO:0000313" key="2">
    <source>
        <dbReference type="EMBL" id="MBB2890753.1"/>
    </source>
</evidence>
<dbReference type="RefSeq" id="WP_221185117.1">
    <property type="nucleotide sequence ID" value="NZ_JACHVQ010000001.1"/>
</dbReference>
<feature type="compositionally biased region" description="Low complexity" evidence="1">
    <location>
        <begin position="101"/>
        <end position="112"/>
    </location>
</feature>
<dbReference type="SUPFAM" id="SSF52540">
    <property type="entry name" value="P-loop containing nucleoside triphosphate hydrolases"/>
    <property type="match status" value="1"/>
</dbReference>
<sequence>MHVFAATVRENLLLADGAADDERLHDALEQVGAAGWVGALPAGLDTRVGDGAHPLTAAQAQQLALARVQLRDPRVVVLDRRRPRPARRVRGCWRPRPRPSPGAAPRWSSRTG</sequence>
<dbReference type="PANTHER" id="PTHR43394">
    <property type="entry name" value="ATP-DEPENDENT PERMEASE MDL1, MITOCHONDRIAL"/>
    <property type="match status" value="1"/>
</dbReference>
<keyword evidence="3" id="KW-1185">Reference proteome</keyword>
<dbReference type="GO" id="GO:0015421">
    <property type="term" value="F:ABC-type oligopeptide transporter activity"/>
    <property type="evidence" value="ECO:0007669"/>
    <property type="project" value="TreeGrafter"/>
</dbReference>
<gene>
    <name evidence="2" type="ORF">FHU39_000737</name>
</gene>
<reference evidence="2 3" key="1">
    <citation type="submission" date="2020-08" db="EMBL/GenBank/DDBJ databases">
        <title>Sequencing the genomes of 1000 actinobacteria strains.</title>
        <authorList>
            <person name="Klenk H.-P."/>
        </authorList>
    </citation>
    <scope>NUCLEOTIDE SEQUENCE [LARGE SCALE GENOMIC DNA]</scope>
    <source>
        <strain evidence="2 3">DSM 105369</strain>
    </source>
</reference>
<dbReference type="InterPro" id="IPR039421">
    <property type="entry name" value="Type_1_exporter"/>
</dbReference>
<dbReference type="InterPro" id="IPR027417">
    <property type="entry name" value="P-loop_NTPase"/>
</dbReference>
<organism evidence="2 3">
    <name type="scientific">Flexivirga oryzae</name>
    <dbReference type="NCBI Taxonomy" id="1794944"/>
    <lineage>
        <taxon>Bacteria</taxon>
        <taxon>Bacillati</taxon>
        <taxon>Actinomycetota</taxon>
        <taxon>Actinomycetes</taxon>
        <taxon>Micrococcales</taxon>
        <taxon>Dermacoccaceae</taxon>
        <taxon>Flexivirga</taxon>
    </lineage>
</organism>
<protein>
    <submittedName>
        <fullName evidence="2">ABC-type multidrug transport system fused ATPase/permease subunit</fullName>
    </submittedName>
</protein>
<dbReference type="PANTHER" id="PTHR43394:SF1">
    <property type="entry name" value="ATP-BINDING CASSETTE SUB-FAMILY B MEMBER 10, MITOCHONDRIAL"/>
    <property type="match status" value="1"/>
</dbReference>
<proteinExistence type="predicted"/>
<dbReference type="AlphaFoldDB" id="A0A839N459"/>
<evidence type="ECO:0000256" key="1">
    <source>
        <dbReference type="SAM" id="MobiDB-lite"/>
    </source>
</evidence>
<evidence type="ECO:0000313" key="3">
    <source>
        <dbReference type="Proteomes" id="UP000559182"/>
    </source>
</evidence>